<feature type="compositionally biased region" description="Basic and acidic residues" evidence="11">
    <location>
        <begin position="39"/>
        <end position="58"/>
    </location>
</feature>
<feature type="domain" description="Acyl-CoA oxidase C-terminal" evidence="12">
    <location>
        <begin position="602"/>
        <end position="696"/>
    </location>
</feature>
<feature type="compositionally biased region" description="Low complexity" evidence="11">
    <location>
        <begin position="72"/>
        <end position="82"/>
    </location>
</feature>
<keyword evidence="16" id="KW-1185">Reference proteome</keyword>
<dbReference type="InterPro" id="IPR009100">
    <property type="entry name" value="AcylCoA_DH/oxidase_NM_dom_sf"/>
</dbReference>
<dbReference type="SUPFAM" id="SSF47203">
    <property type="entry name" value="Acyl-CoA dehydrogenase C-terminal domain-like"/>
    <property type="match status" value="2"/>
</dbReference>
<dbReference type="Pfam" id="PF01756">
    <property type="entry name" value="ACOX"/>
    <property type="match status" value="1"/>
</dbReference>
<dbReference type="EC" id="1.3.3.6" evidence="4"/>
<dbReference type="VEuPathDB" id="AmoebaDB:NF0124540"/>
<keyword evidence="8" id="KW-0560">Oxidoreductase</keyword>
<dbReference type="AlphaFoldDB" id="A0A6A5AZB2"/>
<dbReference type="InterPro" id="IPR002655">
    <property type="entry name" value="Acyl-CoA_oxidase_C"/>
</dbReference>
<dbReference type="InterPro" id="IPR055060">
    <property type="entry name" value="ACOX_C_alpha1"/>
</dbReference>
<dbReference type="InterPro" id="IPR012258">
    <property type="entry name" value="Acyl-CoA_oxidase"/>
</dbReference>
<dbReference type="Pfam" id="PF02770">
    <property type="entry name" value="Acyl-CoA_dh_M"/>
    <property type="match status" value="1"/>
</dbReference>
<keyword evidence="6" id="KW-0274">FAD</keyword>
<dbReference type="GO" id="GO:0033540">
    <property type="term" value="P:fatty acid beta-oxidation using acyl-CoA oxidase"/>
    <property type="evidence" value="ECO:0007669"/>
    <property type="project" value="TreeGrafter"/>
</dbReference>
<evidence type="ECO:0000313" key="15">
    <source>
        <dbReference type="EMBL" id="KAF0972733.1"/>
    </source>
</evidence>
<dbReference type="PANTHER" id="PTHR10909:SF378">
    <property type="entry name" value="ACYL-COENZYME A OXIDASE"/>
    <property type="match status" value="1"/>
</dbReference>
<dbReference type="EMBL" id="VFQX01000066">
    <property type="protein sequence ID" value="KAF0972733.1"/>
    <property type="molecule type" value="Genomic_DNA"/>
</dbReference>
<evidence type="ECO:0000256" key="5">
    <source>
        <dbReference type="ARBA" id="ARBA00022630"/>
    </source>
</evidence>
<feature type="compositionally biased region" description="Low complexity" evidence="11">
    <location>
        <begin position="8"/>
        <end position="22"/>
    </location>
</feature>
<dbReference type="Pfam" id="PF22924">
    <property type="entry name" value="ACOX_C_alpha1"/>
    <property type="match status" value="1"/>
</dbReference>
<dbReference type="GO" id="GO:0003997">
    <property type="term" value="F:acyl-CoA oxidase activity"/>
    <property type="evidence" value="ECO:0007669"/>
    <property type="project" value="UniProtKB-EC"/>
</dbReference>
<proteinExistence type="inferred from homology"/>
<evidence type="ECO:0000256" key="9">
    <source>
        <dbReference type="ARBA" id="ARBA00023098"/>
    </source>
</evidence>
<dbReference type="SMR" id="A0A6A5AZB2"/>
<evidence type="ECO:0000256" key="8">
    <source>
        <dbReference type="ARBA" id="ARBA00023002"/>
    </source>
</evidence>
<dbReference type="GO" id="GO:0055088">
    <property type="term" value="P:lipid homeostasis"/>
    <property type="evidence" value="ECO:0007669"/>
    <property type="project" value="TreeGrafter"/>
</dbReference>
<evidence type="ECO:0000256" key="2">
    <source>
        <dbReference type="ARBA" id="ARBA00004275"/>
    </source>
</evidence>
<keyword evidence="10" id="KW-0576">Peroxisome</keyword>
<dbReference type="InterPro" id="IPR036250">
    <property type="entry name" value="AcylCo_DH-like_C"/>
</dbReference>
<dbReference type="InterPro" id="IPR006091">
    <property type="entry name" value="Acyl-CoA_Oxase/DH_mid-dom"/>
</dbReference>
<evidence type="ECO:0000313" key="16">
    <source>
        <dbReference type="Proteomes" id="UP000444721"/>
    </source>
</evidence>
<dbReference type="FunFam" id="1.20.140.10:FF:000010">
    <property type="entry name" value="Acyl-coenzyme A oxidase"/>
    <property type="match status" value="1"/>
</dbReference>
<evidence type="ECO:0000256" key="10">
    <source>
        <dbReference type="ARBA" id="ARBA00023140"/>
    </source>
</evidence>
<evidence type="ECO:0000256" key="7">
    <source>
        <dbReference type="ARBA" id="ARBA00022832"/>
    </source>
</evidence>
<name>A0A6A5AZB2_NAEFO</name>
<evidence type="ECO:0000256" key="3">
    <source>
        <dbReference type="ARBA" id="ARBA00006288"/>
    </source>
</evidence>
<evidence type="ECO:0000256" key="1">
    <source>
        <dbReference type="ARBA" id="ARBA00001974"/>
    </source>
</evidence>
<dbReference type="FunFam" id="2.40.110.10:FF:000005">
    <property type="entry name" value="Acyl-coenzyme A oxidase"/>
    <property type="match status" value="1"/>
</dbReference>
<comment type="cofactor">
    <cofactor evidence="1">
        <name>FAD</name>
        <dbReference type="ChEBI" id="CHEBI:57692"/>
    </cofactor>
</comment>
<accession>A0A6A5AZB2</accession>
<organism evidence="15 16">
    <name type="scientific">Naegleria fowleri</name>
    <name type="common">Brain eating amoeba</name>
    <dbReference type="NCBI Taxonomy" id="5763"/>
    <lineage>
        <taxon>Eukaryota</taxon>
        <taxon>Discoba</taxon>
        <taxon>Heterolobosea</taxon>
        <taxon>Tetramitia</taxon>
        <taxon>Eutetramitia</taxon>
        <taxon>Vahlkampfiidae</taxon>
        <taxon>Naegleria</taxon>
    </lineage>
</organism>
<dbReference type="Proteomes" id="UP000444721">
    <property type="component" value="Unassembled WGS sequence"/>
</dbReference>
<feature type="domain" description="Acyl-CoA oxidase/dehydrogenase middle" evidence="13">
    <location>
        <begin position="230"/>
        <end position="338"/>
    </location>
</feature>
<evidence type="ECO:0000256" key="11">
    <source>
        <dbReference type="SAM" id="MobiDB-lite"/>
    </source>
</evidence>
<comment type="caution">
    <text evidence="15">The sequence shown here is derived from an EMBL/GenBank/DDBJ whole genome shotgun (WGS) entry which is preliminary data.</text>
</comment>
<reference evidence="15 16" key="1">
    <citation type="journal article" date="2019" name="Sci. Rep.">
        <title>Nanopore sequencing improves the draft genome of the human pathogenic amoeba Naegleria fowleri.</title>
        <authorList>
            <person name="Liechti N."/>
            <person name="Schurch N."/>
            <person name="Bruggmann R."/>
            <person name="Wittwer M."/>
        </authorList>
    </citation>
    <scope>NUCLEOTIDE SEQUENCE [LARGE SCALE GENOMIC DNA]</scope>
    <source>
        <strain evidence="15 16">ATCC 30894</strain>
    </source>
</reference>
<dbReference type="GeneID" id="68116199"/>
<sequence length="771" mass="87509">MPKDQNESSSSSTEKSSASTTSHNAKRSSRIQKALQEASDQKIKIEDKNGQRRMDMLRSHLNPDTSQRQQEKSSPTSSPLKSSSEKAVKSNNAPQKSQIVFPAEELSAYLSPFSPKENKAREKVVQAMRDRPDLFHPYDIDLSRIEQLDLNYERMKYLVKEKKCFSVDTLEHEPATHFAAMSAVAYFDPALSVKTMLQFNFWAGTLLNLGTQRHRKYFDKIDNLELMGSYAITELAHGSNVRGIQTTATYCKDSDTFEIHTPNREACKWWIGNSRHCHMCLVFAQLIVGKENHGIHCFVVPVRDPTSNEILPGVIIGDCTVKEGLNNLDNGFLLFNKVHIPRENLLNKHGDVTESGTYQSPYKNAAQRFGAMLSTLTMGRYSICGSSTVSLAKILATTIGFSFERRQFGIPNKPENPVINFQAQKHTIYPILAEYFAFRFASNHLHHLYVNRTPETAQTLHVLSAGFKAYLTDHNQSSILKLREKCGGLGYSQLNRIGLTIANHDIFKTFEGDNTVLFQEVSKYLLANFKKIMTQKYSSIFSSVGYYVLDSLNGNVKARHLRNATDLLDSNFYLTLFEVKLEKQVQSVATRFQDILNELQLSNKENVPKDERKEVNKFNAWNLVQTQLLETSIAYVENEILQIFHNKVKDCTHKQVKQILQKQLYLFVLGLIEKNCTYFLTHDLMSPKLAKQLVKEKARVISSMEDGEILGLTKILVPDVVYAPICNYEGIMKGVVSTDPSPMYDNMLIQALNNRQLFGNATMETLGLRNL</sequence>
<dbReference type="Gene3D" id="1.20.140.10">
    <property type="entry name" value="Butyryl-CoA Dehydrogenase, subunit A, domain 3"/>
    <property type="match status" value="2"/>
</dbReference>
<keyword evidence="7" id="KW-0276">Fatty acid metabolism</keyword>
<feature type="region of interest" description="Disordered" evidence="11">
    <location>
        <begin position="1"/>
        <end position="96"/>
    </location>
</feature>
<dbReference type="Gene3D" id="2.40.110.10">
    <property type="entry name" value="Butyryl-CoA Dehydrogenase, subunit A, domain 2"/>
    <property type="match status" value="1"/>
</dbReference>
<evidence type="ECO:0000256" key="4">
    <source>
        <dbReference type="ARBA" id="ARBA00012870"/>
    </source>
</evidence>
<dbReference type="OMA" id="VWAQLYT"/>
<protein>
    <recommendedName>
        <fullName evidence="4">acyl-CoA oxidase</fullName>
        <ecNumber evidence="4">1.3.3.6</ecNumber>
    </recommendedName>
</protein>
<dbReference type="RefSeq" id="XP_044557447.1">
    <property type="nucleotide sequence ID" value="XM_044712892.1"/>
</dbReference>
<dbReference type="PANTHER" id="PTHR10909">
    <property type="entry name" value="ELECTRON TRANSPORT OXIDOREDUCTASE"/>
    <property type="match status" value="1"/>
</dbReference>
<dbReference type="GO" id="GO:0005504">
    <property type="term" value="F:fatty acid binding"/>
    <property type="evidence" value="ECO:0007669"/>
    <property type="project" value="TreeGrafter"/>
</dbReference>
<evidence type="ECO:0000256" key="6">
    <source>
        <dbReference type="ARBA" id="ARBA00022827"/>
    </source>
</evidence>
<comment type="similarity">
    <text evidence="3">Belongs to the acyl-CoA oxidase family.</text>
</comment>
<feature type="domain" description="Acyl-CoA oxidase C-alpha1" evidence="14">
    <location>
        <begin position="374"/>
        <end position="526"/>
    </location>
</feature>
<dbReference type="OrthoDB" id="538336at2759"/>
<dbReference type="VEuPathDB" id="AmoebaDB:NfTy_047200"/>
<keyword evidence="5" id="KW-0285">Flavoprotein</keyword>
<evidence type="ECO:0000259" key="12">
    <source>
        <dbReference type="Pfam" id="PF01756"/>
    </source>
</evidence>
<dbReference type="GO" id="GO:0005777">
    <property type="term" value="C:peroxisome"/>
    <property type="evidence" value="ECO:0007669"/>
    <property type="project" value="UniProtKB-SubCell"/>
</dbReference>
<dbReference type="InterPro" id="IPR046373">
    <property type="entry name" value="Acyl-CoA_Oxase/DH_mid-dom_sf"/>
</dbReference>
<dbReference type="VEuPathDB" id="AmoebaDB:FDP41_008982"/>
<gene>
    <name evidence="15" type="ORF">FDP41_008982</name>
</gene>
<comment type="subcellular location">
    <subcellularLocation>
        <location evidence="2">Peroxisome</location>
    </subcellularLocation>
</comment>
<dbReference type="SUPFAM" id="SSF56645">
    <property type="entry name" value="Acyl-CoA dehydrogenase NM domain-like"/>
    <property type="match status" value="1"/>
</dbReference>
<evidence type="ECO:0000259" key="13">
    <source>
        <dbReference type="Pfam" id="PF02770"/>
    </source>
</evidence>
<evidence type="ECO:0000259" key="14">
    <source>
        <dbReference type="Pfam" id="PF22924"/>
    </source>
</evidence>
<keyword evidence="9" id="KW-0443">Lipid metabolism</keyword>
<dbReference type="GO" id="GO:0071949">
    <property type="term" value="F:FAD binding"/>
    <property type="evidence" value="ECO:0007669"/>
    <property type="project" value="InterPro"/>
</dbReference>